<keyword evidence="1" id="KW-0472">Membrane</keyword>
<gene>
    <name evidence="2" type="ORF">SAMN05421578_108205</name>
</gene>
<organism evidence="2 3">
    <name type="scientific">Paenibacillus macquariensis</name>
    <dbReference type="NCBI Taxonomy" id="948756"/>
    <lineage>
        <taxon>Bacteria</taxon>
        <taxon>Bacillati</taxon>
        <taxon>Bacillota</taxon>
        <taxon>Bacilli</taxon>
        <taxon>Bacillales</taxon>
        <taxon>Paenibacillaceae</taxon>
        <taxon>Paenibacillus</taxon>
    </lineage>
</organism>
<accession>A0ABY1K3K8</accession>
<keyword evidence="1" id="KW-0812">Transmembrane</keyword>
<sequence length="44" mass="5072">MEFSVFFVRMKGSFTFNIIPISLILCIRIVDMDVGNQFTDSLII</sequence>
<evidence type="ECO:0000313" key="3">
    <source>
        <dbReference type="Proteomes" id="UP000186666"/>
    </source>
</evidence>
<proteinExistence type="predicted"/>
<comment type="caution">
    <text evidence="2">The sequence shown here is derived from an EMBL/GenBank/DDBJ whole genome shotgun (WGS) entry which is preliminary data.</text>
</comment>
<feature type="transmembrane region" description="Helical" evidence="1">
    <location>
        <begin position="12"/>
        <end position="30"/>
    </location>
</feature>
<protein>
    <submittedName>
        <fullName evidence="2">Uncharacterized protein</fullName>
    </submittedName>
</protein>
<dbReference type="Proteomes" id="UP000186666">
    <property type="component" value="Unassembled WGS sequence"/>
</dbReference>
<name>A0ABY1K3K8_9BACL</name>
<evidence type="ECO:0000313" key="2">
    <source>
        <dbReference type="EMBL" id="SIR20216.1"/>
    </source>
</evidence>
<keyword evidence="3" id="KW-1185">Reference proteome</keyword>
<evidence type="ECO:0000256" key="1">
    <source>
        <dbReference type="SAM" id="Phobius"/>
    </source>
</evidence>
<dbReference type="EMBL" id="FTNK01000008">
    <property type="protein sequence ID" value="SIR20216.1"/>
    <property type="molecule type" value="Genomic_DNA"/>
</dbReference>
<reference evidence="2 3" key="1">
    <citation type="submission" date="2017-01" db="EMBL/GenBank/DDBJ databases">
        <authorList>
            <person name="Varghese N."/>
            <person name="Submissions S."/>
        </authorList>
    </citation>
    <scope>NUCLEOTIDE SEQUENCE [LARGE SCALE GENOMIC DNA]</scope>
    <source>
        <strain evidence="2 3">ATCC 23464</strain>
    </source>
</reference>
<keyword evidence="1" id="KW-1133">Transmembrane helix</keyword>